<keyword evidence="3" id="KW-0964">Secreted</keyword>
<evidence type="ECO:0000256" key="1">
    <source>
        <dbReference type="ARBA" id="ARBA00004613"/>
    </source>
</evidence>
<evidence type="ECO:0000256" key="3">
    <source>
        <dbReference type="ARBA" id="ARBA00022525"/>
    </source>
</evidence>
<dbReference type="Pfam" id="PF22178">
    <property type="entry name" value="Gp5_trimer_C"/>
    <property type="match status" value="1"/>
</dbReference>
<dbReference type="Gene3D" id="4.10.220.110">
    <property type="match status" value="1"/>
</dbReference>
<dbReference type="PANTHER" id="PTHR32305">
    <property type="match status" value="1"/>
</dbReference>
<dbReference type="InterPro" id="IPR017847">
    <property type="entry name" value="T6SS_RhsGE_Vgr_subset"/>
</dbReference>
<dbReference type="InterPro" id="IPR050708">
    <property type="entry name" value="T6SS_VgrG/RHS"/>
</dbReference>
<dbReference type="AlphaFoldDB" id="A0A1M7P910"/>
<dbReference type="InterPro" id="IPR006531">
    <property type="entry name" value="Gp5/Vgr_OB"/>
</dbReference>
<gene>
    <name evidence="6" type="ORF">SAMN05444272_4225</name>
</gene>
<dbReference type="Pfam" id="PF05954">
    <property type="entry name" value="Phage_GPD"/>
    <property type="match status" value="1"/>
</dbReference>
<dbReference type="STRING" id="735517.SAMN05444272_4225"/>
<sequence length="708" mass="79902">MSQDITLQGRKARLVLPAKLKGWLVRAEMTDGLSQLPETTIEFMSHDIDIDLEKIVGERLRLEVDAPEDKVRYFQGHCVGAEYLGSHAGRGYYRAAVRSWFWFLTRTQNCRIFQDKSVIDVIKDVFGQHGFSDFKDLTKQKYRKRTYCVQYQESDFAFLSRLMEEEGIYYYHTHEKTKETLVLADDASVHKPVEDNAEIEFYFREDEYRRTNDHIFEWRGSERIRTGKVTLKDFDFEKPRSDLTSVKALPKGKHAYKSYEVYDYPGRHLDTRTGEHLAKVRVEGFAAETQRWHGVSNVRQMAVGAKFKLKKHPRKAENADYLVISARHQIQIDADIQDNEFVEAILGRELAFDTTNSLDMYRCIFQTQPADAPFRAPQTTPRPRFPGVQTAIVTGKKGEEIWTDEHGRVKVQFHWDRDGKRDDTSSCWIRTSVPWSGKSWGAVGVPRIGQEVVVQFEDGDLDRPLITGMVYNGDTRVPYTLPAHQTQSGVKTQSSKGGAGFNELVFEDKKDAEFVRFQSERDYKQIIKNNAEITVGLEHKKGGTYTQTIHGDKTETIREGNHSFTVAKGEETQFIAKSRKTDIGADDLLKVAANQAVSIKGKKNDDISSSYTIDVGAALDISARTKITLTCGASKVEITPSKVTISSPQLEFKADATAKLTANGQLKLEGKGQAELKGGGMLKLEGGGMTQLKSSGLLIAKGSLTMIN</sequence>
<organism evidence="6 7">
    <name type="scientific">Roseibium suaedae</name>
    <dbReference type="NCBI Taxonomy" id="735517"/>
    <lineage>
        <taxon>Bacteria</taxon>
        <taxon>Pseudomonadati</taxon>
        <taxon>Pseudomonadota</taxon>
        <taxon>Alphaproteobacteria</taxon>
        <taxon>Hyphomicrobiales</taxon>
        <taxon>Stappiaceae</taxon>
        <taxon>Roseibium</taxon>
    </lineage>
</organism>
<evidence type="ECO:0000313" key="6">
    <source>
        <dbReference type="EMBL" id="SHN13232.1"/>
    </source>
</evidence>
<reference evidence="6 7" key="1">
    <citation type="submission" date="2016-11" db="EMBL/GenBank/DDBJ databases">
        <authorList>
            <person name="Jaros S."/>
            <person name="Januszkiewicz K."/>
            <person name="Wedrychowicz H."/>
        </authorList>
    </citation>
    <scope>NUCLEOTIDE SEQUENCE [LARGE SCALE GENOMIC DNA]</scope>
    <source>
        <strain evidence="6 7">DSM 22153</strain>
    </source>
</reference>
<dbReference type="InterPro" id="IPR054030">
    <property type="entry name" value="Gp5_Vgr_C"/>
</dbReference>
<accession>A0A1M7P910</accession>
<evidence type="ECO:0000259" key="4">
    <source>
        <dbReference type="Pfam" id="PF04717"/>
    </source>
</evidence>
<dbReference type="InterPro" id="IPR006533">
    <property type="entry name" value="T6SS_Vgr_RhsGE"/>
</dbReference>
<feature type="domain" description="Gp5/Type VI secretion system Vgr protein OB-fold" evidence="4">
    <location>
        <begin position="404"/>
        <end position="471"/>
    </location>
</feature>
<dbReference type="PANTHER" id="PTHR32305:SF15">
    <property type="entry name" value="PROTEIN RHSA-RELATED"/>
    <property type="match status" value="1"/>
</dbReference>
<dbReference type="EMBL" id="FRBW01000006">
    <property type="protein sequence ID" value="SHN13232.1"/>
    <property type="molecule type" value="Genomic_DNA"/>
</dbReference>
<evidence type="ECO:0000259" key="5">
    <source>
        <dbReference type="Pfam" id="PF22178"/>
    </source>
</evidence>
<comment type="subcellular location">
    <subcellularLocation>
        <location evidence="1">Secreted</location>
    </subcellularLocation>
</comment>
<keyword evidence="7" id="KW-1185">Reference proteome</keyword>
<dbReference type="SUPFAM" id="SSF69349">
    <property type="entry name" value="Phage fibre proteins"/>
    <property type="match status" value="1"/>
</dbReference>
<dbReference type="Gene3D" id="3.55.50.10">
    <property type="entry name" value="Baseplate protein-like domains"/>
    <property type="match status" value="1"/>
</dbReference>
<protein>
    <submittedName>
        <fullName evidence="6">Type VI secretion system secreted protein VgrG</fullName>
    </submittedName>
</protein>
<dbReference type="Pfam" id="PF04717">
    <property type="entry name" value="Phage_base_V"/>
    <property type="match status" value="1"/>
</dbReference>
<dbReference type="NCBIfam" id="TIGR01646">
    <property type="entry name" value="vgr_GE"/>
    <property type="match status" value="1"/>
</dbReference>
<dbReference type="OrthoDB" id="9762420at2"/>
<dbReference type="SUPFAM" id="SSF69255">
    <property type="entry name" value="gp5 N-terminal domain-like"/>
    <property type="match status" value="1"/>
</dbReference>
<dbReference type="GO" id="GO:0005576">
    <property type="term" value="C:extracellular region"/>
    <property type="evidence" value="ECO:0007669"/>
    <property type="project" value="UniProtKB-SubCell"/>
</dbReference>
<dbReference type="InterPro" id="IPR037026">
    <property type="entry name" value="Vgr_OB-fold_dom_sf"/>
</dbReference>
<dbReference type="Gene3D" id="2.30.110.50">
    <property type="match status" value="1"/>
</dbReference>
<evidence type="ECO:0000256" key="2">
    <source>
        <dbReference type="ARBA" id="ARBA00005558"/>
    </source>
</evidence>
<feature type="domain" description="Gp5/Type VI secretion system Vgr C-terminal trimerisation" evidence="5">
    <location>
        <begin position="488"/>
        <end position="604"/>
    </location>
</feature>
<evidence type="ECO:0000313" key="7">
    <source>
        <dbReference type="Proteomes" id="UP000186002"/>
    </source>
</evidence>
<comment type="similarity">
    <text evidence="2">Belongs to the VgrG protein family.</text>
</comment>
<proteinExistence type="inferred from homology"/>
<dbReference type="Proteomes" id="UP000186002">
    <property type="component" value="Unassembled WGS sequence"/>
</dbReference>
<dbReference type="SUPFAM" id="SSF69279">
    <property type="entry name" value="Phage tail proteins"/>
    <property type="match status" value="2"/>
</dbReference>
<name>A0A1M7P910_9HYPH</name>
<dbReference type="NCBIfam" id="TIGR03361">
    <property type="entry name" value="VI_Rhs_Vgr"/>
    <property type="match status" value="1"/>
</dbReference>
<dbReference type="RefSeq" id="WP_073015353.1">
    <property type="nucleotide sequence ID" value="NZ_FRBW01000006.1"/>
</dbReference>
<dbReference type="Gene3D" id="2.40.50.230">
    <property type="entry name" value="Gp5 N-terminal domain"/>
    <property type="match status" value="1"/>
</dbReference>